<sequence length="161" mass="19011">MYKCNNCDCKFETPRKVDLETYYGVYSTFGNSYGEMINLCPDCNDNDITEYDEEEEEKTIEERVYNYLVENHRGKENLIKNQALRGKFQVGSDKAMRKIIQNIREDKSFKRMVGSVSGVKGGFYICITDEEMEETIDNIKHRANQMLRMCHVLEWKKELDK</sequence>
<accession>A0A8S5PBE8</accession>
<reference evidence="1" key="1">
    <citation type="journal article" date="2021" name="Proc. Natl. Acad. Sci. U.S.A.">
        <title>A Catalog of Tens of Thousands of Viruses from Human Metagenomes Reveals Hidden Associations with Chronic Diseases.</title>
        <authorList>
            <person name="Tisza M.J."/>
            <person name="Buck C.B."/>
        </authorList>
    </citation>
    <scope>NUCLEOTIDE SEQUENCE</scope>
    <source>
        <strain evidence="1">CtMYJ33</strain>
    </source>
</reference>
<proteinExistence type="predicted"/>
<dbReference type="EMBL" id="BK015370">
    <property type="protein sequence ID" value="DAE03697.1"/>
    <property type="molecule type" value="Genomic_DNA"/>
</dbReference>
<name>A0A8S5PBE8_9CAUD</name>
<organism evidence="1">
    <name type="scientific">Siphoviridae sp. ctMYJ33</name>
    <dbReference type="NCBI Taxonomy" id="2825461"/>
    <lineage>
        <taxon>Viruses</taxon>
        <taxon>Duplodnaviria</taxon>
        <taxon>Heunggongvirae</taxon>
        <taxon>Uroviricota</taxon>
        <taxon>Caudoviricetes</taxon>
    </lineage>
</organism>
<protein>
    <submittedName>
        <fullName evidence="1">Zinc-ribbon domain protein</fullName>
    </submittedName>
</protein>
<evidence type="ECO:0000313" key="1">
    <source>
        <dbReference type="EMBL" id="DAE03697.1"/>
    </source>
</evidence>